<evidence type="ECO:0000313" key="4">
    <source>
        <dbReference type="WBParaSite" id="SSTP_0001216100.1"/>
    </source>
</evidence>
<feature type="region of interest" description="Disordered" evidence="1">
    <location>
        <begin position="520"/>
        <end position="578"/>
    </location>
</feature>
<dbReference type="WBParaSite" id="TCONS_00003186.p1">
    <property type="protein sequence ID" value="TCONS_00003186.p1"/>
    <property type="gene ID" value="XLOC_002933"/>
</dbReference>
<evidence type="ECO:0000313" key="3">
    <source>
        <dbReference type="Proteomes" id="UP000035681"/>
    </source>
</evidence>
<feature type="domain" description="F-box" evidence="2">
    <location>
        <begin position="61"/>
        <end position="96"/>
    </location>
</feature>
<dbReference type="STRING" id="6248.A0A0K0ERT1"/>
<feature type="compositionally biased region" description="Low complexity" evidence="1">
    <location>
        <begin position="540"/>
        <end position="570"/>
    </location>
</feature>
<proteinExistence type="predicted"/>
<feature type="compositionally biased region" description="Polar residues" evidence="1">
    <location>
        <begin position="520"/>
        <end position="539"/>
    </location>
</feature>
<accession>A0A0K0ERT1</accession>
<dbReference type="PANTHER" id="PTHR13318:SF190">
    <property type="entry name" value="PARTNER OF PAIRED, ISOFORM B"/>
    <property type="match status" value="1"/>
</dbReference>
<sequence length="779" mass="88974">MKDPFIITFQRFSSKPIYHFTAGGVYRNKIPVSNIFIYYYLLIMARILNVNNHQNISDNLLPDRVWMNVFQYIPLKQRIKTFSLVSRATRDLVRKSVKEVAFYREDMDYLDDNRLNLFLRQYGYYLKYINLDLFKATLCTSQGNWRQTVLNITSIGKNITSLDVLVCDRHKLRDTDVMKIFKFCNKLQTIRIDAQFLTGYCFANAPKTIQHLELDMCFRFSADALAKLLNLKRLKTLHMSQMLVLNDELVGRMVQRLNYLETLSIVSNVQSKYEGLTTEGLSELAYLPRLSTFSVEGFDIVNDDFLRLIVHDKYSFRERIERLSLAFCNNVTSTGIGYLARCENLASLNLDGISENDLSKGLVAASSHGGWQKLLVADGTNFSVDALVDVIKNSKGLRFLDMSNYKELNGSNCVSRLSQLFHDPDFTASRPPMIILTEDAEAWTSVGAIPGDGPDSPPKLRIYSLFADCIYKDKIAPYSVVSGDHAGQISPGYLEPELRIGNRYRTLWAYIGPNASPKIANTSASNNNEKVRENNGTSKNNFMNRNNTYNRCGNNGNTNQNYGRKPYNPNRGGGRRDYNNRYNNQEYPFRHLKSYGDSGDEFVVKNIGNQYEMKHHGIQQHHHHSNHQGQMAHNFWRKNSKYNNRGGSLFEDKVNTTTFSSTPQLQRNFGEFTFRPKFEPSPISLNKSGSDKNDENVLNCSQSSAMNNCFNSFEQTNSKLDYSNFSPFKTLGDSFNGSKERFSGFGLTFGSDTPPESSPFRQFSFDSPEPTSYSAMNLF</sequence>
<dbReference type="GO" id="GO:0019005">
    <property type="term" value="C:SCF ubiquitin ligase complex"/>
    <property type="evidence" value="ECO:0007669"/>
    <property type="project" value="TreeGrafter"/>
</dbReference>
<keyword evidence="3" id="KW-1185">Reference proteome</keyword>
<organism evidence="4">
    <name type="scientific">Strongyloides stercoralis</name>
    <name type="common">Threadworm</name>
    <dbReference type="NCBI Taxonomy" id="6248"/>
    <lineage>
        <taxon>Eukaryota</taxon>
        <taxon>Metazoa</taxon>
        <taxon>Ecdysozoa</taxon>
        <taxon>Nematoda</taxon>
        <taxon>Chromadorea</taxon>
        <taxon>Rhabditida</taxon>
        <taxon>Tylenchina</taxon>
        <taxon>Panagrolaimomorpha</taxon>
        <taxon>Strongyloidoidea</taxon>
        <taxon>Strongyloididae</taxon>
        <taxon>Strongyloides</taxon>
    </lineage>
</organism>
<dbReference type="Proteomes" id="UP000035681">
    <property type="component" value="Unplaced"/>
</dbReference>
<dbReference type="Pfam" id="PF00646">
    <property type="entry name" value="F-box"/>
    <property type="match status" value="1"/>
</dbReference>
<evidence type="ECO:0000256" key="1">
    <source>
        <dbReference type="SAM" id="MobiDB-lite"/>
    </source>
</evidence>
<dbReference type="AlphaFoldDB" id="A0A0K0ERT1"/>
<protein>
    <submittedName>
        <fullName evidence="4 5">F-box domain-containing protein</fullName>
    </submittedName>
</protein>
<dbReference type="InterPro" id="IPR001810">
    <property type="entry name" value="F-box_dom"/>
</dbReference>
<evidence type="ECO:0000313" key="5">
    <source>
        <dbReference type="WBParaSite" id="TCONS_00003186.p1"/>
    </source>
</evidence>
<dbReference type="WBParaSite" id="SSTP_0001216100.1">
    <property type="protein sequence ID" value="SSTP_0001216100.1"/>
    <property type="gene ID" value="SSTP_0001216100"/>
</dbReference>
<reference evidence="4" key="1">
    <citation type="submission" date="2015-08" db="UniProtKB">
        <authorList>
            <consortium name="WormBaseParasite"/>
        </authorList>
    </citation>
    <scope>IDENTIFICATION</scope>
</reference>
<dbReference type="InterPro" id="IPR032675">
    <property type="entry name" value="LRR_dom_sf"/>
</dbReference>
<dbReference type="SUPFAM" id="SSF52047">
    <property type="entry name" value="RNI-like"/>
    <property type="match status" value="1"/>
</dbReference>
<dbReference type="Gene3D" id="3.80.10.10">
    <property type="entry name" value="Ribonuclease Inhibitor"/>
    <property type="match status" value="1"/>
</dbReference>
<name>A0A0K0ERT1_STRER</name>
<evidence type="ECO:0000259" key="2">
    <source>
        <dbReference type="Pfam" id="PF00646"/>
    </source>
</evidence>
<dbReference type="GO" id="GO:0031146">
    <property type="term" value="P:SCF-dependent proteasomal ubiquitin-dependent protein catabolic process"/>
    <property type="evidence" value="ECO:0007669"/>
    <property type="project" value="TreeGrafter"/>
</dbReference>
<dbReference type="PANTHER" id="PTHR13318">
    <property type="entry name" value="PARTNER OF PAIRED, ISOFORM B-RELATED"/>
    <property type="match status" value="1"/>
</dbReference>